<dbReference type="eggNOG" id="ENOG502Z9ED">
    <property type="taxonomic scope" value="Bacteria"/>
</dbReference>
<organism evidence="2 3">
    <name type="scientific">Flavobacterium aquatile LMG 4008 = ATCC 11947</name>
    <dbReference type="NCBI Taxonomy" id="1453498"/>
    <lineage>
        <taxon>Bacteria</taxon>
        <taxon>Pseudomonadati</taxon>
        <taxon>Bacteroidota</taxon>
        <taxon>Flavobacteriia</taxon>
        <taxon>Flavobacteriales</taxon>
        <taxon>Flavobacteriaceae</taxon>
        <taxon>Flavobacterium</taxon>
    </lineage>
</organism>
<accession>A0A095TXY9</accession>
<feature type="chain" id="PRO_5001918568" description="Lipoprotein" evidence="1">
    <location>
        <begin position="23"/>
        <end position="327"/>
    </location>
</feature>
<dbReference type="STRING" id="1453498.LG45_13435"/>
<comment type="caution">
    <text evidence="2">The sequence shown here is derived from an EMBL/GenBank/DDBJ whole genome shotgun (WGS) entry which is preliminary data.</text>
</comment>
<reference evidence="2 3" key="1">
    <citation type="submission" date="2014-09" db="EMBL/GenBank/DDBJ databases">
        <title>Whole Genome Shotgun of Flavobacterium aquatile LMG 4008.</title>
        <authorList>
            <person name="Gale A.N."/>
            <person name="Pipes S.E."/>
            <person name="Newman J.D."/>
        </authorList>
    </citation>
    <scope>NUCLEOTIDE SEQUENCE [LARGE SCALE GENOMIC DNA]</scope>
    <source>
        <strain evidence="2 3">LMG 4008</strain>
    </source>
</reference>
<evidence type="ECO:0008006" key="4">
    <source>
        <dbReference type="Google" id="ProtNLM"/>
    </source>
</evidence>
<keyword evidence="3" id="KW-1185">Reference proteome</keyword>
<proteinExistence type="predicted"/>
<gene>
    <name evidence="2" type="ORF">LG45_13435</name>
</gene>
<dbReference type="AlphaFoldDB" id="A0A095TXY9"/>
<dbReference type="RefSeq" id="WP_035127891.1">
    <property type="nucleotide sequence ID" value="NZ_JRHH01000005.1"/>
</dbReference>
<dbReference type="OrthoDB" id="1488726at2"/>
<evidence type="ECO:0000313" key="2">
    <source>
        <dbReference type="EMBL" id="KGD67223.1"/>
    </source>
</evidence>
<sequence length="327" mass="35334">MKTNFKNIGLVVLATLAFVSCSDDNPVEGNQAPSAAEFDNVRQTALDNLTQNFTLVAEDGVTTFTSDKGVQFSINGNCLLKNGNPVTGSVAIEYVELFDAGNMLVTDKTTMGRMPNGDMTLLVSGGEFYINASQGGVDLDITCPMQLLIPSTLTGGADTGMTLWDGTIDEDGNLEWDEQEQNPAGQGGVFVEGTGVNAPYYAFFDSFGWTNVDRFYSDPRPRTMILAEAPNGYDFENSAVYLHYDGEASTLAKLDTYNDATNQFSEHYGQIPIGLECHVIFVTEEDGQWRYAIKGVTIAADDVYTFTLSETTVGSQAQLVAAINALP</sequence>
<name>A0A095TXY9_9FLAO</name>
<evidence type="ECO:0000313" key="3">
    <source>
        <dbReference type="Proteomes" id="UP000029554"/>
    </source>
</evidence>
<dbReference type="EMBL" id="JRHH01000005">
    <property type="protein sequence ID" value="KGD67223.1"/>
    <property type="molecule type" value="Genomic_DNA"/>
</dbReference>
<dbReference type="PROSITE" id="PS51257">
    <property type="entry name" value="PROKAR_LIPOPROTEIN"/>
    <property type="match status" value="1"/>
</dbReference>
<feature type="signal peptide" evidence="1">
    <location>
        <begin position="1"/>
        <end position="22"/>
    </location>
</feature>
<dbReference type="Proteomes" id="UP000029554">
    <property type="component" value="Unassembled WGS sequence"/>
</dbReference>
<evidence type="ECO:0000256" key="1">
    <source>
        <dbReference type="SAM" id="SignalP"/>
    </source>
</evidence>
<keyword evidence="1" id="KW-0732">Signal</keyword>
<protein>
    <recommendedName>
        <fullName evidence="4">Lipoprotein</fullName>
    </recommendedName>
</protein>